<dbReference type="AlphaFoldDB" id="A0A4R7BUU8"/>
<feature type="compositionally biased region" description="Pro residues" evidence="5">
    <location>
        <begin position="497"/>
        <end position="515"/>
    </location>
</feature>
<evidence type="ECO:0000256" key="4">
    <source>
        <dbReference type="ARBA" id="ARBA00023136"/>
    </source>
</evidence>
<evidence type="ECO:0000256" key="3">
    <source>
        <dbReference type="ARBA" id="ARBA00022989"/>
    </source>
</evidence>
<evidence type="ECO:0000313" key="8">
    <source>
        <dbReference type="EMBL" id="TDR89570.1"/>
    </source>
</evidence>
<keyword evidence="4 6" id="KW-0472">Membrane</keyword>
<dbReference type="InterPro" id="IPR011990">
    <property type="entry name" value="TPR-like_helical_dom_sf"/>
</dbReference>
<feature type="compositionally biased region" description="Low complexity" evidence="5">
    <location>
        <begin position="554"/>
        <end position="572"/>
    </location>
</feature>
<dbReference type="OrthoDB" id="9798343at2"/>
<dbReference type="InterPro" id="IPR016982">
    <property type="entry name" value="Mms48"/>
</dbReference>
<feature type="compositionally biased region" description="Low complexity" evidence="5">
    <location>
        <begin position="485"/>
        <end position="496"/>
    </location>
</feature>
<comment type="subcellular location">
    <subcellularLocation>
        <location evidence="1">Membrane</location>
    </subcellularLocation>
</comment>
<keyword evidence="2 6" id="KW-0812">Transmembrane</keyword>
<dbReference type="EMBL" id="SNZR01000013">
    <property type="protein sequence ID" value="TDR89570.1"/>
    <property type="molecule type" value="Genomic_DNA"/>
</dbReference>
<evidence type="ECO:0000256" key="5">
    <source>
        <dbReference type="SAM" id="MobiDB-lite"/>
    </source>
</evidence>
<proteinExistence type="predicted"/>
<protein>
    <submittedName>
        <fullName evidence="8">HemY protein</fullName>
    </submittedName>
</protein>
<feature type="region of interest" description="Disordered" evidence="5">
    <location>
        <begin position="451"/>
        <end position="616"/>
    </location>
</feature>
<evidence type="ECO:0000256" key="1">
    <source>
        <dbReference type="ARBA" id="ARBA00004370"/>
    </source>
</evidence>
<comment type="caution">
    <text evidence="8">The sequence shown here is derived from an EMBL/GenBank/DDBJ whole genome shotgun (WGS) entry which is preliminary data.</text>
</comment>
<dbReference type="InterPro" id="IPR010817">
    <property type="entry name" value="HemY_N"/>
</dbReference>
<feature type="compositionally biased region" description="Basic and acidic residues" evidence="5">
    <location>
        <begin position="543"/>
        <end position="553"/>
    </location>
</feature>
<feature type="compositionally biased region" description="Low complexity" evidence="5">
    <location>
        <begin position="516"/>
        <end position="531"/>
    </location>
</feature>
<evidence type="ECO:0000313" key="9">
    <source>
        <dbReference type="Proteomes" id="UP000295122"/>
    </source>
</evidence>
<gene>
    <name evidence="8" type="ORF">EV668_2402</name>
</gene>
<evidence type="ECO:0000256" key="2">
    <source>
        <dbReference type="ARBA" id="ARBA00022692"/>
    </source>
</evidence>
<dbReference type="SUPFAM" id="SSF48452">
    <property type="entry name" value="TPR-like"/>
    <property type="match status" value="1"/>
</dbReference>
<reference evidence="8 9" key="1">
    <citation type="submission" date="2019-03" db="EMBL/GenBank/DDBJ databases">
        <title>Genomic Encyclopedia of Type Strains, Phase IV (KMG-IV): sequencing the most valuable type-strain genomes for metagenomic binning, comparative biology and taxonomic classification.</title>
        <authorList>
            <person name="Goeker M."/>
        </authorList>
    </citation>
    <scope>NUCLEOTIDE SEQUENCE [LARGE SCALE GENOMIC DNA]</scope>
    <source>
        <strain evidence="8 9">DSM 25903</strain>
    </source>
</reference>
<feature type="domain" description="HemY N-terminal" evidence="7">
    <location>
        <begin position="28"/>
        <end position="132"/>
    </location>
</feature>
<evidence type="ECO:0000256" key="6">
    <source>
        <dbReference type="SAM" id="Phobius"/>
    </source>
</evidence>
<dbReference type="Pfam" id="PF07219">
    <property type="entry name" value="HemY_N"/>
    <property type="match status" value="1"/>
</dbReference>
<dbReference type="GO" id="GO:0016020">
    <property type="term" value="C:membrane"/>
    <property type="evidence" value="ECO:0007669"/>
    <property type="project" value="UniProtKB-SubCell"/>
</dbReference>
<organism evidence="8 9">
    <name type="scientific">Enterovirga rhinocerotis</name>
    <dbReference type="NCBI Taxonomy" id="1339210"/>
    <lineage>
        <taxon>Bacteria</taxon>
        <taxon>Pseudomonadati</taxon>
        <taxon>Pseudomonadota</taxon>
        <taxon>Alphaproteobacteria</taxon>
        <taxon>Hyphomicrobiales</taxon>
        <taxon>Methylobacteriaceae</taxon>
        <taxon>Enterovirga</taxon>
    </lineage>
</organism>
<feature type="transmembrane region" description="Helical" evidence="6">
    <location>
        <begin position="37"/>
        <end position="66"/>
    </location>
</feature>
<keyword evidence="9" id="KW-1185">Reference proteome</keyword>
<dbReference type="Gene3D" id="1.25.40.10">
    <property type="entry name" value="Tetratricopeptide repeat domain"/>
    <property type="match status" value="2"/>
</dbReference>
<evidence type="ECO:0000259" key="7">
    <source>
        <dbReference type="Pfam" id="PF07219"/>
    </source>
</evidence>
<name>A0A4R7BUU8_9HYPH</name>
<dbReference type="PIRSF" id="PIRSF031802">
    <property type="entry name" value="UCP031802"/>
    <property type="match status" value="1"/>
</dbReference>
<sequence length="616" mass="64809">MWRVLLYLALVGLAAWGAVWLASNPETLSMTWRGTEYSVSLAVGVTGLVAAALLIAFVLALIRGVIRLPFTLRRHARGRKEKRGYTALSRGIVAVGAGDVVAARRYAGEAERLLGHQPLALLLKAQAAQASGDRDRAEATFREMAGTPETRVLGLRGLYLEARRRGDAASAAEHAEEAARIAPSVGWASDAVLEAKSAEGDWTGAVRMIERRSSLGLVDRATSRRQRAVLLTADAMQREASDPNGALATAEQAAKLAPDLVPAATLAGRLLSGKGDLKRAAKIIEAAWSAEPHPDLAGAYLNLRPGDSALDRMRRAETLAKLSSWSDEARFAVARAAIEARDFPKAREALAPLLGGSERPTVRLCMTMAEIEGRSGQAGAAREWLARAARAPRDKAWIADGYVSDRWMPVSPVTGRLDAFVWETPPEALGAPAEGNEAAFFEPEEPEAELPPFIGRTIAPPAPVAADPAPKAPPAPEPVPPAVPAPVSTPAAAATPVPAPVPAPVPPPAAKPPVPTSKAGPAAEPPKAAEPIKPEPPAPGKSAEPKDGKDAKAPAEIAPPAKATETAKPDTPNGSGPVRTRPAAEPEPVVFPVRHPPDDPGLEGGEDRRQRFRLRV</sequence>
<dbReference type="Proteomes" id="UP000295122">
    <property type="component" value="Unassembled WGS sequence"/>
</dbReference>
<feature type="compositionally biased region" description="Pro residues" evidence="5">
    <location>
        <begin position="470"/>
        <end position="484"/>
    </location>
</feature>
<accession>A0A4R7BUU8</accession>
<keyword evidence="3 6" id="KW-1133">Transmembrane helix</keyword>
<feature type="transmembrane region" description="Helical" evidence="6">
    <location>
        <begin position="87"/>
        <end position="107"/>
    </location>
</feature>